<accession>A0AAD7MR11</accession>
<feature type="region of interest" description="Disordered" evidence="1">
    <location>
        <begin position="105"/>
        <end position="125"/>
    </location>
</feature>
<feature type="region of interest" description="Disordered" evidence="1">
    <location>
        <begin position="274"/>
        <end position="300"/>
    </location>
</feature>
<evidence type="ECO:0000256" key="1">
    <source>
        <dbReference type="SAM" id="MobiDB-lite"/>
    </source>
</evidence>
<evidence type="ECO:0000313" key="2">
    <source>
        <dbReference type="EMBL" id="KAJ7728152.1"/>
    </source>
</evidence>
<dbReference type="EMBL" id="JARJLG010000207">
    <property type="protein sequence ID" value="KAJ7728152.1"/>
    <property type="molecule type" value="Genomic_DNA"/>
</dbReference>
<protein>
    <submittedName>
        <fullName evidence="2">Uncharacterized protein</fullName>
    </submittedName>
</protein>
<comment type="caution">
    <text evidence="2">The sequence shown here is derived from an EMBL/GenBank/DDBJ whole genome shotgun (WGS) entry which is preliminary data.</text>
</comment>
<dbReference type="AlphaFoldDB" id="A0AAD7MR11"/>
<dbReference type="Proteomes" id="UP001215280">
    <property type="component" value="Unassembled WGS sequence"/>
</dbReference>
<feature type="compositionally biased region" description="Polar residues" evidence="1">
    <location>
        <begin position="256"/>
        <end position="269"/>
    </location>
</feature>
<sequence>MGHTQSEKIFGRKPGTSPLARNGLCHMVEFFAAAASSLLSFLERNGTYPEGINDWGTQKEWDTPRVHQLVPESRLMTCGVFSLPCPVSSSLPGRTTPGPSTALIPWSKGQSPPQGLFPTSRDGKTTWTTHSNITSVCGSTYDPEEPQYCAAWSCVHFRIPNHTGARGASQEIPKKGSDQKLEVLEGCNIPKLVDYFFLAGAIRQISSISIDGIYTVLKLILLPTAYHRICEQNIGKKLQARKTWGTRDMRKPVSRLSEQTGLPSHQTGLQADMPGLGFDRHSNPSPSPKKPVCAGASPLAKPKTSLSFHPTSIPVNVPKCAAEKDFLFTR</sequence>
<proteinExistence type="predicted"/>
<reference evidence="2" key="1">
    <citation type="submission" date="2023-03" db="EMBL/GenBank/DDBJ databases">
        <title>Massive genome expansion in bonnet fungi (Mycena s.s.) driven by repeated elements and novel gene families across ecological guilds.</title>
        <authorList>
            <consortium name="Lawrence Berkeley National Laboratory"/>
            <person name="Harder C.B."/>
            <person name="Miyauchi S."/>
            <person name="Viragh M."/>
            <person name="Kuo A."/>
            <person name="Thoen E."/>
            <person name="Andreopoulos B."/>
            <person name="Lu D."/>
            <person name="Skrede I."/>
            <person name="Drula E."/>
            <person name="Henrissat B."/>
            <person name="Morin E."/>
            <person name="Kohler A."/>
            <person name="Barry K."/>
            <person name="LaButti K."/>
            <person name="Morin E."/>
            <person name="Salamov A."/>
            <person name="Lipzen A."/>
            <person name="Mereny Z."/>
            <person name="Hegedus B."/>
            <person name="Baldrian P."/>
            <person name="Stursova M."/>
            <person name="Weitz H."/>
            <person name="Taylor A."/>
            <person name="Grigoriev I.V."/>
            <person name="Nagy L.G."/>
            <person name="Martin F."/>
            <person name="Kauserud H."/>
        </authorList>
    </citation>
    <scope>NUCLEOTIDE SEQUENCE</scope>
    <source>
        <strain evidence="2">CBHHK188m</strain>
    </source>
</reference>
<gene>
    <name evidence="2" type="ORF">DFH07DRAFT_782287</name>
</gene>
<feature type="region of interest" description="Disordered" evidence="1">
    <location>
        <begin position="250"/>
        <end position="269"/>
    </location>
</feature>
<evidence type="ECO:0000313" key="3">
    <source>
        <dbReference type="Proteomes" id="UP001215280"/>
    </source>
</evidence>
<name>A0AAD7MR11_9AGAR</name>
<keyword evidence="3" id="KW-1185">Reference proteome</keyword>
<organism evidence="2 3">
    <name type="scientific">Mycena maculata</name>
    <dbReference type="NCBI Taxonomy" id="230809"/>
    <lineage>
        <taxon>Eukaryota</taxon>
        <taxon>Fungi</taxon>
        <taxon>Dikarya</taxon>
        <taxon>Basidiomycota</taxon>
        <taxon>Agaricomycotina</taxon>
        <taxon>Agaricomycetes</taxon>
        <taxon>Agaricomycetidae</taxon>
        <taxon>Agaricales</taxon>
        <taxon>Marasmiineae</taxon>
        <taxon>Mycenaceae</taxon>
        <taxon>Mycena</taxon>
    </lineage>
</organism>